<comment type="function">
    <text evidence="1">Electron transport system for the ribonucleotide reductase system NrdEF.</text>
</comment>
<dbReference type="InterPro" id="IPR036249">
    <property type="entry name" value="Thioredoxin-like_sf"/>
</dbReference>
<dbReference type="AlphaFoldDB" id="A0A1I3VWE4"/>
<name>A0A1I3VWE4_9LACT</name>
<evidence type="ECO:0000256" key="1">
    <source>
        <dbReference type="ARBA" id="ARBA00002292"/>
    </source>
</evidence>
<dbReference type="PROSITE" id="PS51354">
    <property type="entry name" value="GLUTAREDOXIN_2"/>
    <property type="match status" value="1"/>
</dbReference>
<dbReference type="InterPro" id="IPR011909">
    <property type="entry name" value="GlrX_NrdH"/>
</dbReference>
<dbReference type="PROSITE" id="PS51353">
    <property type="entry name" value="ARSC"/>
    <property type="match status" value="1"/>
</dbReference>
<evidence type="ECO:0000256" key="8">
    <source>
        <dbReference type="PROSITE-ProRule" id="PRU01282"/>
    </source>
</evidence>
<evidence type="ECO:0000256" key="7">
    <source>
        <dbReference type="ARBA" id="ARBA00023284"/>
    </source>
</evidence>
<evidence type="ECO:0000256" key="5">
    <source>
        <dbReference type="ARBA" id="ARBA00022982"/>
    </source>
</evidence>
<evidence type="ECO:0000313" key="10">
    <source>
        <dbReference type="EMBL" id="SFJ98647.1"/>
    </source>
</evidence>
<comment type="similarity">
    <text evidence="8">Belongs to the ArsC family.</text>
</comment>
<keyword evidence="6" id="KW-1015">Disulfide bond</keyword>
<dbReference type="InterPro" id="IPR006660">
    <property type="entry name" value="Arsenate_reductase-like"/>
</dbReference>
<proteinExistence type="inferred from homology"/>
<evidence type="ECO:0000256" key="6">
    <source>
        <dbReference type="ARBA" id="ARBA00023157"/>
    </source>
</evidence>
<dbReference type="GO" id="GO:0045454">
    <property type="term" value="P:cell redox homeostasis"/>
    <property type="evidence" value="ECO:0007669"/>
    <property type="project" value="InterPro"/>
</dbReference>
<dbReference type="GO" id="GO:0009055">
    <property type="term" value="F:electron transfer activity"/>
    <property type="evidence" value="ECO:0007669"/>
    <property type="project" value="TreeGrafter"/>
</dbReference>
<protein>
    <recommendedName>
        <fullName evidence="3">Glutaredoxin-like protein NrdH</fullName>
    </recommendedName>
</protein>
<evidence type="ECO:0000259" key="9">
    <source>
        <dbReference type="Pfam" id="PF00462"/>
    </source>
</evidence>
<dbReference type="InterPro" id="IPR002109">
    <property type="entry name" value="Glutaredoxin"/>
</dbReference>
<accession>A0A1I3VWE4</accession>
<dbReference type="Pfam" id="PF00462">
    <property type="entry name" value="Glutaredoxin"/>
    <property type="match status" value="1"/>
</dbReference>
<keyword evidence="11" id="KW-1185">Reference proteome</keyword>
<dbReference type="STRING" id="258723.GCA_900169305_01071"/>
<dbReference type="PANTHER" id="PTHR34386:SF1">
    <property type="entry name" value="GLUTAREDOXIN-LIKE PROTEIN NRDH"/>
    <property type="match status" value="1"/>
</dbReference>
<evidence type="ECO:0000256" key="2">
    <source>
        <dbReference type="ARBA" id="ARBA00007787"/>
    </source>
</evidence>
<dbReference type="NCBIfam" id="TIGR02194">
    <property type="entry name" value="GlrX_NrdH"/>
    <property type="match status" value="1"/>
</dbReference>
<dbReference type="Gene3D" id="3.40.30.10">
    <property type="entry name" value="Glutaredoxin"/>
    <property type="match status" value="1"/>
</dbReference>
<evidence type="ECO:0000256" key="3">
    <source>
        <dbReference type="ARBA" id="ARBA00017945"/>
    </source>
</evidence>
<reference evidence="11" key="1">
    <citation type="submission" date="2016-10" db="EMBL/GenBank/DDBJ databases">
        <authorList>
            <person name="Varghese N."/>
            <person name="Submissions S."/>
        </authorList>
    </citation>
    <scope>NUCLEOTIDE SEQUENCE [LARGE SCALE GENOMIC DNA]</scope>
    <source>
        <strain evidence="11">DSM 16108</strain>
    </source>
</reference>
<dbReference type="EMBL" id="FOSJ01000005">
    <property type="protein sequence ID" value="SFJ98647.1"/>
    <property type="molecule type" value="Genomic_DNA"/>
</dbReference>
<dbReference type="OrthoDB" id="9795531at2"/>
<dbReference type="InterPro" id="IPR051548">
    <property type="entry name" value="Grx-like_ET"/>
</dbReference>
<keyword evidence="4" id="KW-0813">Transport</keyword>
<comment type="similarity">
    <text evidence="2">Belongs to the glutaredoxin family.</text>
</comment>
<organism evidence="10 11">
    <name type="scientific">Marinilactibacillus piezotolerans</name>
    <dbReference type="NCBI Taxonomy" id="258723"/>
    <lineage>
        <taxon>Bacteria</taxon>
        <taxon>Bacillati</taxon>
        <taxon>Bacillota</taxon>
        <taxon>Bacilli</taxon>
        <taxon>Lactobacillales</taxon>
        <taxon>Carnobacteriaceae</taxon>
        <taxon>Marinilactibacillus</taxon>
    </lineage>
</organism>
<evidence type="ECO:0000313" key="11">
    <source>
        <dbReference type="Proteomes" id="UP000199589"/>
    </source>
</evidence>
<dbReference type="SUPFAM" id="SSF52833">
    <property type="entry name" value="Thioredoxin-like"/>
    <property type="match status" value="1"/>
</dbReference>
<dbReference type="RefSeq" id="WP_072693153.1">
    <property type="nucleotide sequence ID" value="NZ_FOSJ01000005.1"/>
</dbReference>
<keyword evidence="7" id="KW-0676">Redox-active center</keyword>
<sequence length="77" mass="8575">MSNKPVIVYSKPNCMQCNFTKKYLEDKGISYEVKDIAENEAAIEEVKSLGFSSLPVVIAEGLEAFNGFRPDMLNQLA</sequence>
<dbReference type="CDD" id="cd02976">
    <property type="entry name" value="NrdH"/>
    <property type="match status" value="1"/>
</dbReference>
<dbReference type="Proteomes" id="UP000199589">
    <property type="component" value="Unassembled WGS sequence"/>
</dbReference>
<dbReference type="PANTHER" id="PTHR34386">
    <property type="entry name" value="GLUTAREDOXIN"/>
    <property type="match status" value="1"/>
</dbReference>
<gene>
    <name evidence="10" type="ORF">SAMN04488569_100513</name>
</gene>
<feature type="domain" description="Glutaredoxin" evidence="9">
    <location>
        <begin position="6"/>
        <end position="61"/>
    </location>
</feature>
<evidence type="ECO:0000256" key="4">
    <source>
        <dbReference type="ARBA" id="ARBA00022448"/>
    </source>
</evidence>
<keyword evidence="5" id="KW-0249">Electron transport</keyword>